<keyword evidence="1" id="KW-0378">Hydrolase</keyword>
<dbReference type="PANTHER" id="PTHR43156:SF2">
    <property type="entry name" value="STAGE II SPORULATION PROTEIN E"/>
    <property type="match status" value="1"/>
</dbReference>
<dbReference type="Pfam" id="PF07228">
    <property type="entry name" value="SpoIIE"/>
    <property type="match status" value="1"/>
</dbReference>
<dbReference type="InterPro" id="IPR001932">
    <property type="entry name" value="PPM-type_phosphatase-like_dom"/>
</dbReference>
<comment type="caution">
    <text evidence="3">The sequence shown here is derived from an EMBL/GenBank/DDBJ whole genome shotgun (WGS) entry which is preliminary data.</text>
</comment>
<evidence type="ECO:0000256" key="1">
    <source>
        <dbReference type="ARBA" id="ARBA00022801"/>
    </source>
</evidence>
<dbReference type="EMBL" id="BARW01000426">
    <property type="protein sequence ID" value="GAI64344.1"/>
    <property type="molecule type" value="Genomic_DNA"/>
</dbReference>
<dbReference type="Gene3D" id="3.60.40.10">
    <property type="entry name" value="PPM-type phosphatase domain"/>
    <property type="match status" value="1"/>
</dbReference>
<dbReference type="SMART" id="SM00331">
    <property type="entry name" value="PP2C_SIG"/>
    <property type="match status" value="1"/>
</dbReference>
<name>X1S973_9ZZZZ</name>
<feature type="domain" description="PPM-type phosphatase" evidence="2">
    <location>
        <begin position="181"/>
        <end position="397"/>
    </location>
</feature>
<evidence type="ECO:0000259" key="2">
    <source>
        <dbReference type="SMART" id="SM00331"/>
    </source>
</evidence>
<accession>X1S973</accession>
<reference evidence="3" key="1">
    <citation type="journal article" date="2014" name="Front. Microbiol.">
        <title>High frequency of phylogenetically diverse reductive dehalogenase-homologous genes in deep subseafloor sedimentary metagenomes.</title>
        <authorList>
            <person name="Kawai M."/>
            <person name="Futagami T."/>
            <person name="Toyoda A."/>
            <person name="Takaki Y."/>
            <person name="Nishi S."/>
            <person name="Hori S."/>
            <person name="Arai W."/>
            <person name="Tsubouchi T."/>
            <person name="Morono Y."/>
            <person name="Uchiyama I."/>
            <person name="Ito T."/>
            <person name="Fujiyama A."/>
            <person name="Inagaki F."/>
            <person name="Takami H."/>
        </authorList>
    </citation>
    <scope>NUCLEOTIDE SEQUENCE</scope>
    <source>
        <strain evidence="3">Expedition CK06-06</strain>
    </source>
</reference>
<evidence type="ECO:0000313" key="3">
    <source>
        <dbReference type="EMBL" id="GAI64344.1"/>
    </source>
</evidence>
<dbReference type="InterPro" id="IPR036457">
    <property type="entry name" value="PPM-type-like_dom_sf"/>
</dbReference>
<proteinExistence type="predicted"/>
<sequence>MSKFKLNALLDITQAITANLPIDELLKKYEKILREELNIGKILIHKYSVEWECILAAGCSPNMYKNIDVVRDLMKYSEITFVPSGEDNILKAFDIIIPVLNNNVHLAFVLIGDIDEEGEGVSPVIKHLNFIQTISNIIIVAIENIRLFNESLHQEAIKKELELASRMQTMLIPNNRELPQNNKIFVTGFYLPHYNVGGDYYDCILLNEEEIGFCIADVSGKGISAALLMSNFQANLRALFTHEISLVSLVEKLNKRVIHSAAGEKFITLFIARYNYNTKIMQYINAAHNPPVLYNTVSGNISLFQTSCVGMGMLDEIPVINEVSFEIKERSKILCYTDGLSELPDENGEEIGTRAIEQNLSNNNSIDENIKQLIEKQNIVSGNTNLFDDVSIIGIEFF</sequence>
<organism evidence="3">
    <name type="scientific">marine sediment metagenome</name>
    <dbReference type="NCBI Taxonomy" id="412755"/>
    <lineage>
        <taxon>unclassified sequences</taxon>
        <taxon>metagenomes</taxon>
        <taxon>ecological metagenomes</taxon>
    </lineage>
</organism>
<dbReference type="SUPFAM" id="SSF55781">
    <property type="entry name" value="GAF domain-like"/>
    <property type="match status" value="1"/>
</dbReference>
<dbReference type="AlphaFoldDB" id="X1S973"/>
<dbReference type="PANTHER" id="PTHR43156">
    <property type="entry name" value="STAGE II SPORULATION PROTEIN E-RELATED"/>
    <property type="match status" value="1"/>
</dbReference>
<dbReference type="GO" id="GO:0016791">
    <property type="term" value="F:phosphatase activity"/>
    <property type="evidence" value="ECO:0007669"/>
    <property type="project" value="TreeGrafter"/>
</dbReference>
<gene>
    <name evidence="3" type="ORF">S12H4_01930</name>
</gene>
<protein>
    <recommendedName>
        <fullName evidence="2">PPM-type phosphatase domain-containing protein</fullName>
    </recommendedName>
</protein>
<dbReference type="InterPro" id="IPR052016">
    <property type="entry name" value="Bact_Sigma-Reg"/>
</dbReference>